<organism evidence="1 2">
    <name type="scientific">Flagellimonas olearia</name>
    <dbReference type="NCBI Taxonomy" id="552546"/>
    <lineage>
        <taxon>Bacteria</taxon>
        <taxon>Pseudomonadati</taxon>
        <taxon>Bacteroidota</taxon>
        <taxon>Flavobacteriia</taxon>
        <taxon>Flavobacteriales</taxon>
        <taxon>Flavobacteriaceae</taxon>
        <taxon>Flagellimonas</taxon>
    </lineage>
</organism>
<accession>A0A444VK28</accession>
<dbReference type="AlphaFoldDB" id="A0A444VK28"/>
<gene>
    <name evidence="1" type="ORF">DN53_15960</name>
</gene>
<keyword evidence="2" id="KW-1185">Reference proteome</keyword>
<proteinExistence type="predicted"/>
<evidence type="ECO:0000313" key="2">
    <source>
        <dbReference type="Proteomes" id="UP000290261"/>
    </source>
</evidence>
<dbReference type="EMBL" id="JJMP01000007">
    <property type="protein sequence ID" value="RYC51126.1"/>
    <property type="molecule type" value="Genomic_DNA"/>
</dbReference>
<sequence>MLHQEARTRFSINCFSIFVHPTFGRLRLQSVKSILIQMGKSTYLQHILKLCFITVHKFPISTGFFSSTGYTLYIARWFPNLIHQL</sequence>
<evidence type="ECO:0000313" key="1">
    <source>
        <dbReference type="EMBL" id="RYC51126.1"/>
    </source>
</evidence>
<comment type="caution">
    <text evidence="1">The sequence shown here is derived from an EMBL/GenBank/DDBJ whole genome shotgun (WGS) entry which is preliminary data.</text>
</comment>
<name>A0A444VK28_9FLAO</name>
<protein>
    <submittedName>
        <fullName evidence="1">Uncharacterized protein</fullName>
    </submittedName>
</protein>
<dbReference type="Proteomes" id="UP000290261">
    <property type="component" value="Unassembled WGS sequence"/>
</dbReference>
<reference evidence="1 2" key="1">
    <citation type="submission" date="2014-04" db="EMBL/GenBank/DDBJ databases">
        <title>Whole genome of Muricauda olearia.</title>
        <authorList>
            <person name="Zhang X.-H."/>
            <person name="Tang K."/>
        </authorList>
    </citation>
    <scope>NUCLEOTIDE SEQUENCE [LARGE SCALE GENOMIC DNA]</scope>
    <source>
        <strain evidence="1 2">Th120</strain>
    </source>
</reference>